<dbReference type="CDD" id="cd03244">
    <property type="entry name" value="ABCC_MRP_domain2"/>
    <property type="match status" value="1"/>
</dbReference>
<dbReference type="FunFam" id="3.40.50.300:FF:000838">
    <property type="entry name" value="ABC multidrug transporter (Eurofung)"/>
    <property type="match status" value="1"/>
</dbReference>
<dbReference type="InterPro" id="IPR050173">
    <property type="entry name" value="ABC_transporter_C-like"/>
</dbReference>
<feature type="domain" description="ABC transmembrane type-1" evidence="11">
    <location>
        <begin position="495"/>
        <end position="692"/>
    </location>
</feature>
<evidence type="ECO:0000259" key="11">
    <source>
        <dbReference type="PROSITE" id="PS50929"/>
    </source>
</evidence>
<evidence type="ECO:0000313" key="13">
    <source>
        <dbReference type="Proteomes" id="UP000722485"/>
    </source>
</evidence>
<keyword evidence="2" id="KW-0813">Transport</keyword>
<keyword evidence="8 9" id="KW-0472">Membrane</keyword>
<comment type="subcellular location">
    <subcellularLocation>
        <location evidence="1">Cell membrane</location>
        <topology evidence="1">Multi-pass membrane protein</topology>
    </subcellularLocation>
</comment>
<dbReference type="InterPro" id="IPR027417">
    <property type="entry name" value="P-loop_NTPase"/>
</dbReference>
<dbReference type="SUPFAM" id="SSF90123">
    <property type="entry name" value="ABC transporter transmembrane region"/>
    <property type="match status" value="2"/>
</dbReference>
<feature type="domain" description="ABC transporter" evidence="10">
    <location>
        <begin position="731"/>
        <end position="961"/>
    </location>
</feature>
<comment type="caution">
    <text evidence="12">The sequence shown here is derived from an EMBL/GenBank/DDBJ whole genome shotgun (WGS) entry which is preliminary data.</text>
</comment>
<proteinExistence type="predicted"/>
<dbReference type="PROSITE" id="PS50893">
    <property type="entry name" value="ABC_TRANSPORTER_2"/>
    <property type="match status" value="2"/>
</dbReference>
<dbReference type="InterPro" id="IPR044726">
    <property type="entry name" value="ABCC_6TM_D2"/>
</dbReference>
<dbReference type="PROSITE" id="PS00211">
    <property type="entry name" value="ABC_TRANSPORTER_1"/>
    <property type="match status" value="1"/>
</dbReference>
<feature type="transmembrane region" description="Helical" evidence="9">
    <location>
        <begin position="432"/>
        <end position="455"/>
    </location>
</feature>
<dbReference type="OrthoDB" id="6500128at2759"/>
<feature type="transmembrane region" description="Helical" evidence="9">
    <location>
        <begin position="58"/>
        <end position="80"/>
    </location>
</feature>
<evidence type="ECO:0000256" key="5">
    <source>
        <dbReference type="ARBA" id="ARBA00022741"/>
    </source>
</evidence>
<evidence type="ECO:0000313" key="12">
    <source>
        <dbReference type="EMBL" id="KAF7542600.1"/>
    </source>
</evidence>
<dbReference type="CDD" id="cd03250">
    <property type="entry name" value="ABCC_MRP_domain1"/>
    <property type="match status" value="1"/>
</dbReference>
<accession>A0A9P5L6D4</accession>
<evidence type="ECO:0000259" key="10">
    <source>
        <dbReference type="PROSITE" id="PS50893"/>
    </source>
</evidence>
<dbReference type="InterPro" id="IPR011527">
    <property type="entry name" value="ABC1_TM_dom"/>
</dbReference>
<dbReference type="SMART" id="SM00382">
    <property type="entry name" value="AAA"/>
    <property type="match status" value="2"/>
</dbReference>
<dbReference type="FunFam" id="1.20.1560.10:FF:000066">
    <property type="entry name" value="ABC multidrug transporter (Eurofung)"/>
    <property type="match status" value="1"/>
</dbReference>
<dbReference type="InterPro" id="IPR003439">
    <property type="entry name" value="ABC_transporter-like_ATP-bd"/>
</dbReference>
<evidence type="ECO:0000256" key="3">
    <source>
        <dbReference type="ARBA" id="ARBA00022475"/>
    </source>
</evidence>
<name>A0A9P5L6D4_9HYPO</name>
<dbReference type="InterPro" id="IPR036640">
    <property type="entry name" value="ABC1_TM_sf"/>
</dbReference>
<feature type="transmembrane region" description="Helical" evidence="9">
    <location>
        <begin position="26"/>
        <end position="52"/>
    </location>
</feature>
<keyword evidence="7 9" id="KW-1133">Transmembrane helix</keyword>
<dbReference type="Gene3D" id="1.20.1560.10">
    <property type="entry name" value="ABC transporter type 1, transmembrane domain"/>
    <property type="match status" value="2"/>
</dbReference>
<keyword evidence="3" id="KW-1003">Cell membrane</keyword>
<feature type="transmembrane region" description="Helical" evidence="9">
    <location>
        <begin position="553"/>
        <end position="570"/>
    </location>
</feature>
<dbReference type="Proteomes" id="UP000722485">
    <property type="component" value="Unassembled WGS sequence"/>
</dbReference>
<dbReference type="CDD" id="cd18580">
    <property type="entry name" value="ABC_6TM_ABCC_D2"/>
    <property type="match status" value="1"/>
</dbReference>
<dbReference type="GO" id="GO:0005524">
    <property type="term" value="F:ATP binding"/>
    <property type="evidence" value="ECO:0007669"/>
    <property type="project" value="UniProtKB-KW"/>
</dbReference>
<evidence type="ECO:0000256" key="7">
    <source>
        <dbReference type="ARBA" id="ARBA00022989"/>
    </source>
</evidence>
<dbReference type="GO" id="GO:0016887">
    <property type="term" value="F:ATP hydrolysis activity"/>
    <property type="evidence" value="ECO:0007669"/>
    <property type="project" value="InterPro"/>
</dbReference>
<evidence type="ECO:0000256" key="9">
    <source>
        <dbReference type="SAM" id="Phobius"/>
    </source>
</evidence>
<dbReference type="EMBL" id="JAANBB010000431">
    <property type="protein sequence ID" value="KAF7542600.1"/>
    <property type="molecule type" value="Genomic_DNA"/>
</dbReference>
<evidence type="ECO:0000256" key="6">
    <source>
        <dbReference type="ARBA" id="ARBA00022840"/>
    </source>
</evidence>
<dbReference type="InterPro" id="IPR017871">
    <property type="entry name" value="ABC_transporter-like_CS"/>
</dbReference>
<feature type="domain" description="ABC transporter" evidence="10">
    <location>
        <begin position="148"/>
        <end position="373"/>
    </location>
</feature>
<dbReference type="GO" id="GO:0140359">
    <property type="term" value="F:ABC-type transporter activity"/>
    <property type="evidence" value="ECO:0007669"/>
    <property type="project" value="InterPro"/>
</dbReference>
<dbReference type="Pfam" id="PF00005">
    <property type="entry name" value="ABC_tran"/>
    <property type="match status" value="2"/>
</dbReference>
<dbReference type="Pfam" id="PF00664">
    <property type="entry name" value="ABC_membrane"/>
    <property type="match status" value="1"/>
</dbReference>
<keyword evidence="13" id="KW-1185">Reference proteome</keyword>
<evidence type="ECO:0000256" key="4">
    <source>
        <dbReference type="ARBA" id="ARBA00022692"/>
    </source>
</evidence>
<dbReference type="PANTHER" id="PTHR24223">
    <property type="entry name" value="ATP-BINDING CASSETTE SUB-FAMILY C"/>
    <property type="match status" value="1"/>
</dbReference>
<evidence type="ECO:0000256" key="8">
    <source>
        <dbReference type="ARBA" id="ARBA00023136"/>
    </source>
</evidence>
<dbReference type="AlphaFoldDB" id="A0A9P5L6D4"/>
<protein>
    <submittedName>
        <fullName evidence="12">Uncharacterized protein</fullName>
    </submittedName>
</protein>
<feature type="transmembrane region" description="Helical" evidence="9">
    <location>
        <begin position="634"/>
        <end position="655"/>
    </location>
</feature>
<dbReference type="Gene3D" id="3.40.50.300">
    <property type="entry name" value="P-loop containing nucleotide triphosphate hydrolases"/>
    <property type="match status" value="2"/>
</dbReference>
<dbReference type="GO" id="GO:0005886">
    <property type="term" value="C:plasma membrane"/>
    <property type="evidence" value="ECO:0007669"/>
    <property type="project" value="UniProtKB-SubCell"/>
</dbReference>
<gene>
    <name evidence="12" type="ORF">G7Z17_g11429</name>
</gene>
<keyword evidence="5" id="KW-0547">Nucleotide-binding</keyword>
<keyword evidence="6" id="KW-0067">ATP-binding</keyword>
<evidence type="ECO:0000256" key="1">
    <source>
        <dbReference type="ARBA" id="ARBA00004651"/>
    </source>
</evidence>
<keyword evidence="4 9" id="KW-0812">Transmembrane</keyword>
<sequence>MLGLSEIMSTVIHKLRRDEIQTSKGFRILLTVRIVLWPVVTFGMYAIIAVYWKNESLLTAQAFTSITLISLLTRPVLMFIQALPDVLQSIGSFDRIQEYANYYPKKPTSDHSTDAAPHDSRSVISLQSLTGGVQYSSARVSGDHFISLHGQSFSWKPAGPTVLTDIEMRVDSESLTAIVGPIGSGKTSLLESIIGETIPISGTISKGVGSVAYCPQEPWLENTTIRKNILGVSPYDPKWYETVQNACALGPDLEQIKLGDMAAVGSKGCSLSGGQKQRIALARAVYSRCSVIFLDDTFSGMDARTIEHISNSLLGRNGIFRRYRVTVVLATHNHKLMALADKIIALEGGKVVEVGSPAVLLTSNGYINHLGITLNDEAVEEKTQHMTHNDSTDEESRVSEELMEEPDAIAEDARRKTGDPLVYKYYFESSGWFIVGLFVLTLALWVFCLEFPTIWLKWWSEANALHPNEKIGMYMGVFALFGAVGTFMVFAVCWAPYRFFSTTDTGSLINRFSQDMELIDMELPMYMVNYTTSAMMCVAKLIILVIFSKYLAATVPVIATMLFFLQRFYLKTSRQVRLLGIEAKAPLYTSFQETVVGAPTIRAFGWQQRYQARNDVLIDTSQRPEYLQYCIQQWLTFTIDIIVTIIVVILLTIVVKLRSKFDAGSVGVSLTAVVSFNNALSRVIQMWTAMESSIGAVNRVQRFVAETESEGTGEGGAGPKEPSDWPKDGSVEFLNLVASHGPDSDPVLKGVSLSVKPAEHIAICGRSGSGKTSLILCLLQMLDIQSGNINIDSVSIASLSPSHLRSKVNVIPQDPFLLPGSVRFNIDPFGEASDDEIIRALNRVGLWELIKEQGLGKEMDSASWSAGQKQLLCLARAMVRRKKVIIFDEAASSVDSDTERIIQDIIDSEFKNCTVLSIMHRLHYVTKYDRVALLDAGTLIEYDQPLKLLAEQSSFRVLYESHK</sequence>
<dbReference type="SUPFAM" id="SSF52540">
    <property type="entry name" value="P-loop containing nucleoside triphosphate hydrolases"/>
    <property type="match status" value="2"/>
</dbReference>
<feature type="transmembrane region" description="Helical" evidence="9">
    <location>
        <begin position="475"/>
        <end position="497"/>
    </location>
</feature>
<organism evidence="12 13">
    <name type="scientific">Cylindrodendrum hubeiense</name>
    <dbReference type="NCBI Taxonomy" id="595255"/>
    <lineage>
        <taxon>Eukaryota</taxon>
        <taxon>Fungi</taxon>
        <taxon>Dikarya</taxon>
        <taxon>Ascomycota</taxon>
        <taxon>Pezizomycotina</taxon>
        <taxon>Sordariomycetes</taxon>
        <taxon>Hypocreomycetidae</taxon>
        <taxon>Hypocreales</taxon>
        <taxon>Nectriaceae</taxon>
        <taxon>Cylindrodendrum</taxon>
    </lineage>
</organism>
<dbReference type="PROSITE" id="PS50929">
    <property type="entry name" value="ABC_TM1F"/>
    <property type="match status" value="1"/>
</dbReference>
<reference evidence="12" key="1">
    <citation type="submission" date="2020-03" db="EMBL/GenBank/DDBJ databases">
        <title>Draft Genome Sequence of Cylindrodendrum hubeiense.</title>
        <authorList>
            <person name="Buettner E."/>
            <person name="Kellner H."/>
        </authorList>
    </citation>
    <scope>NUCLEOTIDE SEQUENCE</scope>
    <source>
        <strain evidence="12">IHI 201604</strain>
    </source>
</reference>
<dbReference type="InterPro" id="IPR003593">
    <property type="entry name" value="AAA+_ATPase"/>
</dbReference>
<dbReference type="PANTHER" id="PTHR24223:SF404">
    <property type="entry name" value="ABC MULTIDRUG TRANSPORTER (EUROFUNG)-RELATED"/>
    <property type="match status" value="1"/>
</dbReference>
<feature type="transmembrane region" description="Helical" evidence="9">
    <location>
        <begin position="526"/>
        <end position="547"/>
    </location>
</feature>
<evidence type="ECO:0000256" key="2">
    <source>
        <dbReference type="ARBA" id="ARBA00022448"/>
    </source>
</evidence>